<keyword evidence="4 9" id="KW-0637">Prenyltransferase</keyword>
<name>A0AAI9SZI9_9ASCO</name>
<evidence type="ECO:0000313" key="11">
    <source>
        <dbReference type="EMBL" id="KAI3405579.2"/>
    </source>
</evidence>
<comment type="cofactor">
    <cofactor evidence="9">
        <name>Zn(2+)</name>
        <dbReference type="ChEBI" id="CHEBI:29105"/>
    </cofactor>
    <text evidence="9">Binds 1 zinc ion per subunit.</text>
</comment>
<comment type="catalytic activity">
    <reaction evidence="9">
        <text>L-cysteinyl-[protein] + (2E,6E)-farnesyl diphosphate = S-(2E,6E)-farnesyl-L-cysteinyl-[protein] + diphosphate</text>
        <dbReference type="Rhea" id="RHEA:13345"/>
        <dbReference type="Rhea" id="RHEA-COMP:10131"/>
        <dbReference type="Rhea" id="RHEA-COMP:11535"/>
        <dbReference type="ChEBI" id="CHEBI:29950"/>
        <dbReference type="ChEBI" id="CHEBI:33019"/>
        <dbReference type="ChEBI" id="CHEBI:86019"/>
        <dbReference type="ChEBI" id="CHEBI:175763"/>
    </reaction>
</comment>
<keyword evidence="5 9" id="KW-0808">Transferase</keyword>
<dbReference type="InterPro" id="IPR026872">
    <property type="entry name" value="FTB"/>
</dbReference>
<dbReference type="SUPFAM" id="SSF48239">
    <property type="entry name" value="Terpenoid cyclases/Protein prenyltransferases"/>
    <property type="match status" value="1"/>
</dbReference>
<dbReference type="Pfam" id="PF00432">
    <property type="entry name" value="Prenyltrans"/>
    <property type="match status" value="1"/>
</dbReference>
<dbReference type="GO" id="GO:0097354">
    <property type="term" value="P:prenylation"/>
    <property type="evidence" value="ECO:0007669"/>
    <property type="project" value="UniProtKB-UniRule"/>
</dbReference>
<dbReference type="EC" id="2.5.1.58" evidence="2 9"/>
<sequence length="471" mass="53794">MKYKRRTKSQIEYLLTLLGRKRTIIEQELDNSNSELENQDIDIMQVSSWNMAYNENVISFSPYTSLTTETQKGTTEEILETYSMVPSLSFRRMDHLKYVIKKLTSPMMAAYKSLDANHPWMMYWLLNSNCVIKQKTKKFSITDEILDLVNDKIQRCIVDNGNGGIAGGANQIGHVASSYAAILTLVLTKNYKLLEEIKDGIYSWLLSLKTRQLNGFSFIMHENGEFDTRSTYCVLVIASLLNILTDELIEGVEEWILSCQTYEGGFGGTPYTEAHGGYTFCAMASLMLLNTSGDEIKRKIEFDKFVHWCVHRQTIEGGFNGRSNKLVDACYCFWIGALFPMIDILQKDSKNGVAVAAARDVFDKEAMMNYLLRVAQVEDGKGGFRDKPGTNADFYHTNYSLCGLSLFEHEYLLKESDEFEKLAFRFECNRGDNDNDDDDDDDEIGQYTHSINPVFGVPIKFLMDCQNHFKK</sequence>
<evidence type="ECO:0000256" key="4">
    <source>
        <dbReference type="ARBA" id="ARBA00022602"/>
    </source>
</evidence>
<dbReference type="AlphaFoldDB" id="A0AAI9SZI9"/>
<organism evidence="11 12">
    <name type="scientific">Candida oxycetoniae</name>
    <dbReference type="NCBI Taxonomy" id="497107"/>
    <lineage>
        <taxon>Eukaryota</taxon>
        <taxon>Fungi</taxon>
        <taxon>Dikarya</taxon>
        <taxon>Ascomycota</taxon>
        <taxon>Saccharomycotina</taxon>
        <taxon>Pichiomycetes</taxon>
        <taxon>Debaryomycetaceae</taxon>
        <taxon>Candida/Lodderomyces clade</taxon>
        <taxon>Candida</taxon>
    </lineage>
</organism>
<evidence type="ECO:0000313" key="12">
    <source>
        <dbReference type="Proteomes" id="UP001202479"/>
    </source>
</evidence>
<comment type="subunit">
    <text evidence="9">Heterodimer of an alpha and a beta subunit.</text>
</comment>
<accession>A0AAI9SZI9</accession>
<dbReference type="RefSeq" id="XP_049181324.1">
    <property type="nucleotide sequence ID" value="XM_049322736.1"/>
</dbReference>
<comment type="caution">
    <text evidence="11">The sequence shown here is derived from an EMBL/GenBank/DDBJ whole genome shotgun (WGS) entry which is preliminary data.</text>
</comment>
<comment type="similarity">
    <text evidence="1 9">Belongs to the protein prenyltransferase subunit beta family.</text>
</comment>
<evidence type="ECO:0000259" key="10">
    <source>
        <dbReference type="Pfam" id="PF00432"/>
    </source>
</evidence>
<dbReference type="InterPro" id="IPR045089">
    <property type="entry name" value="PGGT1B-like"/>
</dbReference>
<evidence type="ECO:0000256" key="9">
    <source>
        <dbReference type="RuleBase" id="RU365056"/>
    </source>
</evidence>
<dbReference type="PANTHER" id="PTHR11774:SF6">
    <property type="entry name" value="PROTEIN FARNESYLTRANSFERASE SUBUNIT BETA"/>
    <property type="match status" value="1"/>
</dbReference>
<dbReference type="GO" id="GO:0004660">
    <property type="term" value="F:protein farnesyltransferase activity"/>
    <property type="evidence" value="ECO:0007669"/>
    <property type="project" value="UniProtKB-UniRule"/>
</dbReference>
<gene>
    <name evidence="11" type="ORF">KGF56_001597</name>
</gene>
<dbReference type="GeneID" id="73379214"/>
<comment type="function">
    <text evidence="9">Catalyzes the transfer of a farnesyl moiety from farnesyl diphosphate to a cysteine at the fourth position from the C-terminus of several proteins. The beta subunit is responsible for peptide-binding.</text>
</comment>
<evidence type="ECO:0000256" key="7">
    <source>
        <dbReference type="ARBA" id="ARBA00022737"/>
    </source>
</evidence>
<keyword evidence="7" id="KW-0677">Repeat</keyword>
<evidence type="ECO:0000256" key="1">
    <source>
        <dbReference type="ARBA" id="ARBA00010497"/>
    </source>
</evidence>
<feature type="domain" description="Prenyltransferase alpha-alpha toroid" evidence="10">
    <location>
        <begin position="90"/>
        <end position="420"/>
    </location>
</feature>
<dbReference type="InterPro" id="IPR008930">
    <property type="entry name" value="Terpenoid_cyclase/PrenylTrfase"/>
</dbReference>
<reference evidence="11" key="1">
    <citation type="journal article" date="2022" name="DNA Res.">
        <title>Genome analysis of five recently described species of the CUG-Ser clade uncovers Candida theae as a new hybrid lineage with pathogenic potential in the Candida parapsilosis species complex.</title>
        <authorList>
            <person name="Mixao V."/>
            <person name="Del Olmo V."/>
            <person name="Hegedusova E."/>
            <person name="Saus E."/>
            <person name="Pryszcz L."/>
            <person name="Cillingova A."/>
            <person name="Nosek J."/>
            <person name="Gabaldon T."/>
        </authorList>
    </citation>
    <scope>NUCLEOTIDE SEQUENCE</scope>
    <source>
        <strain evidence="11">CBS 10844</strain>
    </source>
</reference>
<dbReference type="InterPro" id="IPR001330">
    <property type="entry name" value="Prenyltrans"/>
</dbReference>
<evidence type="ECO:0000256" key="3">
    <source>
        <dbReference type="ARBA" id="ARBA00015798"/>
    </source>
</evidence>
<evidence type="ECO:0000256" key="2">
    <source>
        <dbReference type="ARBA" id="ARBA00012702"/>
    </source>
</evidence>
<dbReference type="GO" id="GO:0005965">
    <property type="term" value="C:protein farnesyltransferase complex"/>
    <property type="evidence" value="ECO:0007669"/>
    <property type="project" value="UniProtKB-UniRule"/>
</dbReference>
<keyword evidence="6 9" id="KW-0479">Metal-binding</keyword>
<proteinExistence type="inferred from homology"/>
<dbReference type="GO" id="GO:0008270">
    <property type="term" value="F:zinc ion binding"/>
    <property type="evidence" value="ECO:0007669"/>
    <property type="project" value="UniProtKB-UniRule"/>
</dbReference>
<dbReference type="PANTHER" id="PTHR11774">
    <property type="entry name" value="GERANYLGERANYL TRANSFERASE TYPE BETA SUBUNIT"/>
    <property type="match status" value="1"/>
</dbReference>
<dbReference type="Gene3D" id="1.50.10.20">
    <property type="match status" value="1"/>
</dbReference>
<evidence type="ECO:0000256" key="8">
    <source>
        <dbReference type="ARBA" id="ARBA00022833"/>
    </source>
</evidence>
<evidence type="ECO:0000256" key="5">
    <source>
        <dbReference type="ARBA" id="ARBA00022679"/>
    </source>
</evidence>
<dbReference type="EMBL" id="JAHUZD010000028">
    <property type="protein sequence ID" value="KAI3405579.2"/>
    <property type="molecule type" value="Genomic_DNA"/>
</dbReference>
<keyword evidence="8 9" id="KW-0862">Zinc</keyword>
<dbReference type="Proteomes" id="UP001202479">
    <property type="component" value="Unassembled WGS sequence"/>
</dbReference>
<evidence type="ECO:0000256" key="6">
    <source>
        <dbReference type="ARBA" id="ARBA00022723"/>
    </source>
</evidence>
<dbReference type="CDD" id="cd02893">
    <property type="entry name" value="FTase"/>
    <property type="match status" value="1"/>
</dbReference>
<protein>
    <recommendedName>
        <fullName evidence="3 9">Protein farnesyltransferase subunit beta</fullName>
        <shortName evidence="9">FTase-beta</shortName>
        <ecNumber evidence="2 9">2.5.1.58</ecNumber>
    </recommendedName>
</protein>
<keyword evidence="12" id="KW-1185">Reference proteome</keyword>